<sequence length="629" mass="70768">MSTIDPPDDLERGTPPLEGEDPLTRPPDSPPTPPGRDNLTPTGRAVEEALDDLTKQPDYEDIHGPGTSQTSGSTWKYVPSTRPNSEFDPSFENVREKSQPILDDRAERILREVRRDFADRMRAYDVPDSDSSASPEEEMATDIRSFVEATRRKDAREHAKNHGKSEEAEEEEVKRFDIASFNVSQRKRRARKEAKAKRKAERKEKLNEEILAEWARRLGKLAKEEESEFSTSESEGRDPPKAESKIASNLGKGVAKNVAAPTETTHTKVHWLDALDAQNLAPADYQSRLDEKIGEYDNQIGSIEEEGRKEETGSKATPSRCAEARAALRQQIKRMKAKLQGPNQEQEEHLSRQREEMLIQREYDEAFYRNQAAMDDLSSGDESVDARDERNMFGVLSSRSSARRRPIQNEPNRPRSLPEQLRTQSEDTKRVDVENDSDNADSAGAGAALNISSYAGGRRPFHNEPERSQDSSERLRKQREDSKRSNAKDDDANDSSDSAGTGAGAALHKNPHAGERRTLHSEPSSAHDSSKQPQKENKHTTSKPSGDEQHGDTKSEKPSVPKVSQTYPVKFPDVGVHDSNSRSQEAVWSWKRMAIIILTGMLLGILGVHLRKYIDDRWYDIEDWIGESD</sequence>
<dbReference type="AlphaFoldDB" id="W9CP33"/>
<keyword evidence="2" id="KW-1133">Transmembrane helix</keyword>
<proteinExistence type="predicted"/>
<feature type="compositionally biased region" description="Basic and acidic residues" evidence="1">
    <location>
        <begin position="151"/>
        <end position="177"/>
    </location>
</feature>
<feature type="compositionally biased region" description="Basic and acidic residues" evidence="1">
    <location>
        <begin position="52"/>
        <end position="63"/>
    </location>
</feature>
<comment type="caution">
    <text evidence="3">The sequence shown here is derived from an EMBL/GenBank/DDBJ whole genome shotgun (WGS) entry which is preliminary data.</text>
</comment>
<dbReference type="EMBL" id="AYSA01000039">
    <property type="protein sequence ID" value="ESZ98582.1"/>
    <property type="molecule type" value="Genomic_DNA"/>
</dbReference>
<keyword evidence="2" id="KW-0472">Membrane</keyword>
<feature type="compositionally biased region" description="Low complexity" evidence="1">
    <location>
        <begin position="495"/>
        <end position="506"/>
    </location>
</feature>
<feature type="transmembrane region" description="Helical" evidence="2">
    <location>
        <begin position="590"/>
        <end position="610"/>
    </location>
</feature>
<feature type="compositionally biased region" description="Basic and acidic residues" evidence="1">
    <location>
        <begin position="234"/>
        <end position="244"/>
    </location>
</feature>
<evidence type="ECO:0000256" key="2">
    <source>
        <dbReference type="SAM" id="Phobius"/>
    </source>
</evidence>
<feature type="compositionally biased region" description="Basic and acidic residues" evidence="1">
    <location>
        <begin position="528"/>
        <end position="559"/>
    </location>
</feature>
<dbReference type="HOGENOM" id="CLU_434868_0_0_1"/>
<feature type="compositionally biased region" description="Basic and acidic residues" evidence="1">
    <location>
        <begin position="461"/>
        <end position="490"/>
    </location>
</feature>
<evidence type="ECO:0000256" key="1">
    <source>
        <dbReference type="SAM" id="MobiDB-lite"/>
    </source>
</evidence>
<gene>
    <name evidence="3" type="ORF">SBOR_1032</name>
</gene>
<evidence type="ECO:0000313" key="4">
    <source>
        <dbReference type="Proteomes" id="UP000019487"/>
    </source>
</evidence>
<feature type="compositionally biased region" description="Pro residues" evidence="1">
    <location>
        <begin position="24"/>
        <end position="34"/>
    </location>
</feature>
<feature type="region of interest" description="Disordered" evidence="1">
    <location>
        <begin position="151"/>
        <end position="206"/>
    </location>
</feature>
<feature type="compositionally biased region" description="Basic residues" evidence="1">
    <location>
        <begin position="185"/>
        <end position="200"/>
    </location>
</feature>
<reference evidence="3 4" key="1">
    <citation type="journal article" date="2014" name="Genome Announc.">
        <title>Draft genome sequence of Sclerotinia borealis, a psychrophilic plant pathogenic fungus.</title>
        <authorList>
            <person name="Mardanov A.V."/>
            <person name="Beletsky A.V."/>
            <person name="Kadnikov V.V."/>
            <person name="Ignatov A.N."/>
            <person name="Ravin N.V."/>
        </authorList>
    </citation>
    <scope>NUCLEOTIDE SEQUENCE [LARGE SCALE GENOMIC DNA]</scope>
    <source>
        <strain evidence="4">F-4157</strain>
    </source>
</reference>
<keyword evidence="2" id="KW-0812">Transmembrane</keyword>
<feature type="region of interest" description="Disordered" evidence="1">
    <location>
        <begin position="1"/>
        <end position="99"/>
    </location>
</feature>
<protein>
    <submittedName>
        <fullName evidence="3">Uncharacterized protein</fullName>
    </submittedName>
</protein>
<feature type="compositionally biased region" description="Basic and acidic residues" evidence="1">
    <location>
        <begin position="346"/>
        <end position="358"/>
    </location>
</feature>
<dbReference type="OrthoDB" id="3543271at2759"/>
<name>W9CP33_SCLBF</name>
<evidence type="ECO:0000313" key="3">
    <source>
        <dbReference type="EMBL" id="ESZ98582.1"/>
    </source>
</evidence>
<keyword evidence="4" id="KW-1185">Reference proteome</keyword>
<dbReference type="Proteomes" id="UP000019487">
    <property type="component" value="Unassembled WGS sequence"/>
</dbReference>
<organism evidence="3 4">
    <name type="scientific">Sclerotinia borealis (strain F-4128)</name>
    <dbReference type="NCBI Taxonomy" id="1432307"/>
    <lineage>
        <taxon>Eukaryota</taxon>
        <taxon>Fungi</taxon>
        <taxon>Dikarya</taxon>
        <taxon>Ascomycota</taxon>
        <taxon>Pezizomycotina</taxon>
        <taxon>Leotiomycetes</taxon>
        <taxon>Helotiales</taxon>
        <taxon>Sclerotiniaceae</taxon>
        <taxon>Sclerotinia</taxon>
    </lineage>
</organism>
<feature type="region of interest" description="Disordered" evidence="1">
    <location>
        <begin position="222"/>
        <end position="258"/>
    </location>
</feature>
<feature type="region of interest" description="Disordered" evidence="1">
    <location>
        <begin position="336"/>
        <end position="358"/>
    </location>
</feature>
<feature type="compositionally biased region" description="Basic and acidic residues" evidence="1">
    <location>
        <begin position="424"/>
        <end position="433"/>
    </location>
</feature>
<accession>W9CP33</accession>
<feature type="region of interest" description="Disordered" evidence="1">
    <location>
        <begin position="372"/>
        <end position="568"/>
    </location>
</feature>
<feature type="region of interest" description="Disordered" evidence="1">
    <location>
        <begin position="300"/>
        <end position="321"/>
    </location>
</feature>